<protein>
    <recommendedName>
        <fullName evidence="4">DUF3887 domain-containing protein</fullName>
    </recommendedName>
</protein>
<proteinExistence type="predicted"/>
<evidence type="ECO:0000256" key="1">
    <source>
        <dbReference type="SAM" id="SignalP"/>
    </source>
</evidence>
<evidence type="ECO:0008006" key="4">
    <source>
        <dbReference type="Google" id="ProtNLM"/>
    </source>
</evidence>
<feature type="signal peptide" evidence="1">
    <location>
        <begin position="1"/>
        <end position="27"/>
    </location>
</feature>
<reference evidence="2 3" key="1">
    <citation type="submission" date="2022-04" db="EMBL/GenBank/DDBJ databases">
        <title>Hymenobacter sp. isolated from the air.</title>
        <authorList>
            <person name="Won M."/>
            <person name="Lee C.-M."/>
            <person name="Woen H.-Y."/>
            <person name="Kwon S.-W."/>
        </authorList>
    </citation>
    <scope>NUCLEOTIDE SEQUENCE [LARGE SCALE GENOMIC DNA]</scope>
    <source>
        <strain evidence="3">5516 S-25</strain>
    </source>
</reference>
<organism evidence="2 3">
    <name type="scientific">Hymenobacter sublimis</name>
    <dbReference type="NCBI Taxonomy" id="2933777"/>
    <lineage>
        <taxon>Bacteria</taxon>
        <taxon>Pseudomonadati</taxon>
        <taxon>Bacteroidota</taxon>
        <taxon>Cytophagia</taxon>
        <taxon>Cytophagales</taxon>
        <taxon>Hymenobacteraceae</taxon>
        <taxon>Hymenobacter</taxon>
    </lineage>
</organism>
<gene>
    <name evidence="2" type="ORF">MWH26_14755</name>
</gene>
<dbReference type="Proteomes" id="UP000829647">
    <property type="component" value="Chromosome"/>
</dbReference>
<evidence type="ECO:0000313" key="2">
    <source>
        <dbReference type="EMBL" id="UPL48445.1"/>
    </source>
</evidence>
<evidence type="ECO:0000313" key="3">
    <source>
        <dbReference type="Proteomes" id="UP000829647"/>
    </source>
</evidence>
<feature type="chain" id="PRO_5045817966" description="DUF3887 domain-containing protein" evidence="1">
    <location>
        <begin position="28"/>
        <end position="152"/>
    </location>
</feature>
<dbReference type="EMBL" id="CP095848">
    <property type="protein sequence ID" value="UPL48445.1"/>
    <property type="molecule type" value="Genomic_DNA"/>
</dbReference>
<accession>A0ABY4J6I3</accession>
<sequence>MKNDQTIALVLRRALLFVLLLACPLLATSSQTPPSQIQVARRFLVAIVRGEWATAYQCLAPETRQGLSVEQFQAAAQPFVAQSQHYGPVIDLYKLGYRLRGAETPQPFVAFSFRADTLRRLPHFQLDVTFRDSTARQVQGFGLIPLQPVTNQ</sequence>
<keyword evidence="1" id="KW-0732">Signal</keyword>
<dbReference type="RefSeq" id="WP_247974891.1">
    <property type="nucleotide sequence ID" value="NZ_CP095848.1"/>
</dbReference>
<keyword evidence="3" id="KW-1185">Reference proteome</keyword>
<name>A0ABY4J6I3_9BACT</name>